<dbReference type="SUPFAM" id="SSF55874">
    <property type="entry name" value="ATPase domain of HSP90 chaperone/DNA topoisomerase II/histidine kinase"/>
    <property type="match status" value="1"/>
</dbReference>
<dbReference type="EMBL" id="VOSB01000003">
    <property type="protein sequence ID" value="TXE19735.1"/>
    <property type="molecule type" value="Genomic_DNA"/>
</dbReference>
<dbReference type="PROSITE" id="PS00041">
    <property type="entry name" value="HTH_ARAC_FAMILY_1"/>
    <property type="match status" value="1"/>
</dbReference>
<dbReference type="RefSeq" id="WP_051229813.1">
    <property type="nucleotide sequence ID" value="NZ_VOSB01000003.1"/>
</dbReference>
<dbReference type="SUPFAM" id="SSF47384">
    <property type="entry name" value="Homodimeric domain of signal transducing histidine kinase"/>
    <property type="match status" value="1"/>
</dbReference>
<dbReference type="SMART" id="SM00448">
    <property type="entry name" value="REC"/>
    <property type="match status" value="1"/>
</dbReference>
<evidence type="ECO:0000313" key="13">
    <source>
        <dbReference type="Proteomes" id="UP000321938"/>
    </source>
</evidence>
<feature type="domain" description="Histidine kinase" evidence="10">
    <location>
        <begin position="373"/>
        <end position="585"/>
    </location>
</feature>
<evidence type="ECO:0000256" key="8">
    <source>
        <dbReference type="SAM" id="Phobius"/>
    </source>
</evidence>
<dbReference type="STRING" id="1123037.GCA_000425305_00968"/>
<feature type="modified residue" description="4-aspartylphosphate" evidence="7">
    <location>
        <position position="674"/>
    </location>
</feature>
<evidence type="ECO:0000256" key="3">
    <source>
        <dbReference type="ARBA" id="ARBA00022553"/>
    </source>
</evidence>
<dbReference type="Gene3D" id="1.10.10.60">
    <property type="entry name" value="Homeodomain-like"/>
    <property type="match status" value="2"/>
</dbReference>
<keyword evidence="4" id="KW-0805">Transcription regulation</keyword>
<dbReference type="EC" id="2.7.13.3" evidence="2"/>
<comment type="caution">
    <text evidence="12">The sequence shown here is derived from an EMBL/GenBank/DDBJ whole genome shotgun (WGS) entry which is preliminary data.</text>
</comment>
<dbReference type="SUPFAM" id="SSF52172">
    <property type="entry name" value="CheY-like"/>
    <property type="match status" value="1"/>
</dbReference>
<comment type="catalytic activity">
    <reaction evidence="1">
        <text>ATP + protein L-histidine = ADP + protein N-phospho-L-histidine.</text>
        <dbReference type="EC" id="2.7.13.3"/>
    </reaction>
</comment>
<dbReference type="Pfam" id="PF00512">
    <property type="entry name" value="HisKA"/>
    <property type="match status" value="1"/>
</dbReference>
<dbReference type="SUPFAM" id="SSF48452">
    <property type="entry name" value="TPR-like"/>
    <property type="match status" value="1"/>
</dbReference>
<dbReference type="OrthoDB" id="358279at2"/>
<evidence type="ECO:0000259" key="11">
    <source>
        <dbReference type="PROSITE" id="PS50110"/>
    </source>
</evidence>
<proteinExistence type="predicted"/>
<dbReference type="InterPro" id="IPR011990">
    <property type="entry name" value="TPR-like_helical_dom_sf"/>
</dbReference>
<keyword evidence="8" id="KW-0812">Transmembrane</keyword>
<evidence type="ECO:0000256" key="6">
    <source>
        <dbReference type="ARBA" id="ARBA00023163"/>
    </source>
</evidence>
<dbReference type="InterPro" id="IPR018060">
    <property type="entry name" value="HTH_AraC"/>
</dbReference>
<keyword evidence="3 7" id="KW-0597">Phosphoprotein</keyword>
<dbReference type="PROSITE" id="PS50110">
    <property type="entry name" value="RESPONSE_REGULATORY"/>
    <property type="match status" value="1"/>
</dbReference>
<organism evidence="12 13">
    <name type="scientific">Psychroserpens burtonensis</name>
    <dbReference type="NCBI Taxonomy" id="49278"/>
    <lineage>
        <taxon>Bacteria</taxon>
        <taxon>Pseudomonadati</taxon>
        <taxon>Bacteroidota</taxon>
        <taxon>Flavobacteriia</taxon>
        <taxon>Flavobacteriales</taxon>
        <taxon>Flavobacteriaceae</taxon>
        <taxon>Psychroserpens</taxon>
    </lineage>
</organism>
<evidence type="ECO:0000259" key="9">
    <source>
        <dbReference type="PROSITE" id="PS01124"/>
    </source>
</evidence>
<dbReference type="SUPFAM" id="SSF46689">
    <property type="entry name" value="Homeodomain-like"/>
    <property type="match status" value="1"/>
</dbReference>
<dbReference type="CDD" id="cd00082">
    <property type="entry name" value="HisKA"/>
    <property type="match status" value="1"/>
</dbReference>
<dbReference type="InterPro" id="IPR036890">
    <property type="entry name" value="HATPase_C_sf"/>
</dbReference>
<dbReference type="InterPro" id="IPR003594">
    <property type="entry name" value="HATPase_dom"/>
</dbReference>
<dbReference type="Pfam" id="PF00072">
    <property type="entry name" value="Response_reg"/>
    <property type="match status" value="1"/>
</dbReference>
<evidence type="ECO:0000313" key="12">
    <source>
        <dbReference type="EMBL" id="TXE19735.1"/>
    </source>
</evidence>
<feature type="domain" description="Response regulatory" evidence="11">
    <location>
        <begin position="626"/>
        <end position="741"/>
    </location>
</feature>
<dbReference type="InterPro" id="IPR011006">
    <property type="entry name" value="CheY-like_superfamily"/>
</dbReference>
<dbReference type="FunFam" id="1.10.287.130:FF:000045">
    <property type="entry name" value="Two-component system sensor histidine kinase/response regulator"/>
    <property type="match status" value="1"/>
</dbReference>
<dbReference type="InterPro" id="IPR018062">
    <property type="entry name" value="HTH_AraC-typ_CS"/>
</dbReference>
<keyword evidence="8" id="KW-1133">Transmembrane helix</keyword>
<gene>
    <name evidence="12" type="ORF">ES692_03005</name>
</gene>
<dbReference type="Pfam" id="PF02518">
    <property type="entry name" value="HATPase_c"/>
    <property type="match status" value="1"/>
</dbReference>
<dbReference type="CDD" id="cd17574">
    <property type="entry name" value="REC_OmpR"/>
    <property type="match status" value="1"/>
</dbReference>
<evidence type="ECO:0000256" key="4">
    <source>
        <dbReference type="ARBA" id="ARBA00023015"/>
    </source>
</evidence>
<dbReference type="InterPro" id="IPR036097">
    <property type="entry name" value="HisK_dim/P_sf"/>
</dbReference>
<keyword evidence="5" id="KW-0238">DNA-binding</keyword>
<keyword evidence="8" id="KW-0472">Membrane</keyword>
<dbReference type="Pfam" id="PF12833">
    <property type="entry name" value="HTH_18"/>
    <property type="match status" value="1"/>
</dbReference>
<dbReference type="InterPro" id="IPR020449">
    <property type="entry name" value="Tscrpt_reg_AraC-type_HTH"/>
</dbReference>
<accession>A0A5C7BD92</accession>
<dbReference type="Proteomes" id="UP000321938">
    <property type="component" value="Unassembled WGS sequence"/>
</dbReference>
<dbReference type="PANTHER" id="PTHR43547">
    <property type="entry name" value="TWO-COMPONENT HISTIDINE KINASE"/>
    <property type="match status" value="1"/>
</dbReference>
<name>A0A5C7BD92_9FLAO</name>
<keyword evidence="6" id="KW-0804">Transcription</keyword>
<dbReference type="GO" id="GO:0003700">
    <property type="term" value="F:DNA-binding transcription factor activity"/>
    <property type="evidence" value="ECO:0007669"/>
    <property type="project" value="InterPro"/>
</dbReference>
<dbReference type="Gene3D" id="3.40.50.2300">
    <property type="match status" value="1"/>
</dbReference>
<reference evidence="12 13" key="1">
    <citation type="submission" date="2019-08" db="EMBL/GenBank/DDBJ databases">
        <title>Genome of Psychroserpens burtonensis ACAM 167.</title>
        <authorList>
            <person name="Bowman J.P."/>
        </authorList>
    </citation>
    <scope>NUCLEOTIDE SEQUENCE [LARGE SCALE GENOMIC DNA]</scope>
    <source>
        <strain evidence="12 13">ACAM 167</strain>
    </source>
</reference>
<dbReference type="InterPro" id="IPR005467">
    <property type="entry name" value="His_kinase_dom"/>
</dbReference>
<dbReference type="PROSITE" id="PS01124">
    <property type="entry name" value="HTH_ARAC_FAMILY_2"/>
    <property type="match status" value="1"/>
</dbReference>
<sequence length="873" mass="100835">MKFRFLAFFLFVSLVFYGQNQKKIDSLNHLVKQAKAKKNWDTLSEIYFAQANYFYKSEDYGLALPLLLKIDSLSQTHSIKNSTSVLAILRRAEISKLTFTKESSQVAYALGKEALKMAEEINSQESIHIVYVKLADYCQLTKRYDEAKLYVDNGLQYYLNKNHGDEDKISRLYLIESVYYLEQDNPIKGEESRYKAVLYLEGKGNDFEMAKAKYYYAHYLRYDKKEYKKALVLLEESKTLFQATGNTEGEMYHRCLRDLAICYDSIGNYTNSSTNYKDAYLLKIELNKKANRTFSRNLETQYETEKNKREIELLTTQRILAERQKTNQRNLFLGGLGLTSIAGLFFFFLFKNKLKTTKKLKQLDDFKSKLFANISHEFRTPLTLISGPIDRRLNSVDLKEDDRNEFEMIQRNSNRLLNLVNQLLDLSKLESGHLKLKVTEGHLSVLLKSMASSFQYKAIQKNLDYTVNIENIDNVWFDKDVIEKTVINLLSNAFKYTPENGNINFSALVIDNKLQLYIENESNVLTKEQVDNIFNRFYQADENIEGVGIGLSLVKELVNLSYGKITVENTFHNTIVFEVHLPIHKSQFKPEELSDDRIGIPLINQKEFTVKVDNEIEQHIDEDLPILLVVDDHEDIRTFMKLAFKNNYQVIEAIDGEIGVKKAIEFVPDIIISDVMMPKLNGFQLSETLKQDERTSHIPIILLTANTEDVDRFIGLETGADDYITKPFKTKELETRVKNLINSRLKLRERYSQELALKPTGITISNFDAQFLEKVNSVIDENLTESSFSAEDFSKLVGMSRMQLHRKLKALTGLSATEFVRSQRLKLAADLLKKSDANVSEIGYAVGFNDHSYFTKCFKEMYGCSPTEFISKL</sequence>
<dbReference type="SMART" id="SM00388">
    <property type="entry name" value="HisKA"/>
    <property type="match status" value="1"/>
</dbReference>
<feature type="transmembrane region" description="Helical" evidence="8">
    <location>
        <begin position="331"/>
        <end position="350"/>
    </location>
</feature>
<dbReference type="Gene3D" id="1.25.40.10">
    <property type="entry name" value="Tetratricopeptide repeat domain"/>
    <property type="match status" value="1"/>
</dbReference>
<dbReference type="Gene3D" id="3.30.565.10">
    <property type="entry name" value="Histidine kinase-like ATPase, C-terminal domain"/>
    <property type="match status" value="1"/>
</dbReference>
<evidence type="ECO:0000256" key="1">
    <source>
        <dbReference type="ARBA" id="ARBA00000085"/>
    </source>
</evidence>
<evidence type="ECO:0000256" key="7">
    <source>
        <dbReference type="PROSITE-ProRule" id="PRU00169"/>
    </source>
</evidence>
<dbReference type="SMART" id="SM00342">
    <property type="entry name" value="HTH_ARAC"/>
    <property type="match status" value="1"/>
</dbReference>
<keyword evidence="13" id="KW-1185">Reference proteome</keyword>
<protein>
    <recommendedName>
        <fullName evidence="2">histidine kinase</fullName>
        <ecNumber evidence="2">2.7.13.3</ecNumber>
    </recommendedName>
</protein>
<evidence type="ECO:0000256" key="2">
    <source>
        <dbReference type="ARBA" id="ARBA00012438"/>
    </source>
</evidence>
<evidence type="ECO:0000256" key="5">
    <source>
        <dbReference type="ARBA" id="ARBA00023125"/>
    </source>
</evidence>
<dbReference type="InterPro" id="IPR009057">
    <property type="entry name" value="Homeodomain-like_sf"/>
</dbReference>
<dbReference type="PROSITE" id="PS50109">
    <property type="entry name" value="HIS_KIN"/>
    <property type="match status" value="1"/>
</dbReference>
<dbReference type="InterPro" id="IPR001789">
    <property type="entry name" value="Sig_transdc_resp-reg_receiver"/>
</dbReference>
<dbReference type="InterPro" id="IPR003661">
    <property type="entry name" value="HisK_dim/P_dom"/>
</dbReference>
<dbReference type="GO" id="GO:0000155">
    <property type="term" value="F:phosphorelay sensor kinase activity"/>
    <property type="evidence" value="ECO:0007669"/>
    <property type="project" value="InterPro"/>
</dbReference>
<dbReference type="SMART" id="SM00387">
    <property type="entry name" value="HATPase_c"/>
    <property type="match status" value="1"/>
</dbReference>
<evidence type="ECO:0000259" key="10">
    <source>
        <dbReference type="PROSITE" id="PS50109"/>
    </source>
</evidence>
<dbReference type="Gene3D" id="1.10.287.130">
    <property type="match status" value="1"/>
</dbReference>
<dbReference type="GO" id="GO:0043565">
    <property type="term" value="F:sequence-specific DNA binding"/>
    <property type="evidence" value="ECO:0007669"/>
    <property type="project" value="InterPro"/>
</dbReference>
<dbReference type="AlphaFoldDB" id="A0A5C7BD92"/>
<dbReference type="PANTHER" id="PTHR43547:SF2">
    <property type="entry name" value="HYBRID SIGNAL TRANSDUCTION HISTIDINE KINASE C"/>
    <property type="match status" value="1"/>
</dbReference>
<feature type="domain" description="HTH araC/xylS-type" evidence="9">
    <location>
        <begin position="773"/>
        <end position="872"/>
    </location>
</feature>
<dbReference type="PRINTS" id="PR00032">
    <property type="entry name" value="HTHARAC"/>
</dbReference>